<dbReference type="HOGENOM" id="CLU_2516597_0_0_1"/>
<protein>
    <submittedName>
        <fullName evidence="1">Uncharacterized protein</fullName>
    </submittedName>
</protein>
<sequence>MRRVPRLLRLPSSRGIGPEKLLLERSSFVRLLHEPSALGIIPSSRLLLISMYDNPQLVPKSADQELQAGLPCTNQVELRHGNGFE</sequence>
<keyword evidence="2" id="KW-1185">Reference proteome</keyword>
<reference evidence="1" key="2">
    <citation type="submission" date="2018-05" db="EMBL/GenBank/DDBJ databases">
        <title>OgluRS3 (Oryza glumaepatula Reference Sequence Version 3).</title>
        <authorList>
            <person name="Zhang J."/>
            <person name="Kudrna D."/>
            <person name="Lee S."/>
            <person name="Talag J."/>
            <person name="Welchert J."/>
            <person name="Wing R.A."/>
        </authorList>
    </citation>
    <scope>NUCLEOTIDE SEQUENCE [LARGE SCALE GENOMIC DNA]</scope>
</reference>
<dbReference type="EnsemblPlants" id="OGLUM10G02760.1">
    <property type="protein sequence ID" value="OGLUM10G02760.1"/>
    <property type="gene ID" value="OGLUM10G02760"/>
</dbReference>
<organism evidence="1">
    <name type="scientific">Oryza glumipatula</name>
    <dbReference type="NCBI Taxonomy" id="40148"/>
    <lineage>
        <taxon>Eukaryota</taxon>
        <taxon>Viridiplantae</taxon>
        <taxon>Streptophyta</taxon>
        <taxon>Embryophyta</taxon>
        <taxon>Tracheophyta</taxon>
        <taxon>Spermatophyta</taxon>
        <taxon>Magnoliopsida</taxon>
        <taxon>Liliopsida</taxon>
        <taxon>Poales</taxon>
        <taxon>Poaceae</taxon>
        <taxon>BOP clade</taxon>
        <taxon>Oryzoideae</taxon>
        <taxon>Oryzeae</taxon>
        <taxon>Oryzinae</taxon>
        <taxon>Oryza</taxon>
    </lineage>
</organism>
<evidence type="ECO:0000313" key="1">
    <source>
        <dbReference type="EnsemblPlants" id="OGLUM10G02760.1"/>
    </source>
</evidence>
<dbReference type="Proteomes" id="UP000026961">
    <property type="component" value="Chromosome 10"/>
</dbReference>
<evidence type="ECO:0000313" key="2">
    <source>
        <dbReference type="Proteomes" id="UP000026961"/>
    </source>
</evidence>
<dbReference type="AlphaFoldDB" id="A0A0E0B806"/>
<proteinExistence type="predicted"/>
<dbReference type="Gramene" id="OGLUM10G02760.1">
    <property type="protein sequence ID" value="OGLUM10G02760.1"/>
    <property type="gene ID" value="OGLUM10G02760"/>
</dbReference>
<reference evidence="1" key="1">
    <citation type="submission" date="2015-04" db="UniProtKB">
        <authorList>
            <consortium name="EnsemblPlants"/>
        </authorList>
    </citation>
    <scope>IDENTIFICATION</scope>
</reference>
<name>A0A0E0B806_9ORYZ</name>
<accession>A0A0E0B806</accession>